<reference evidence="2" key="1">
    <citation type="thesis" date="2021" institute="BYU ScholarsArchive" country="Provo, UT, USA">
        <title>Applications of and Algorithms for Genome Assembly and Genomic Analyses with an Emphasis on Marine Teleosts.</title>
        <authorList>
            <person name="Pickett B.D."/>
        </authorList>
    </citation>
    <scope>NUCLEOTIDE SEQUENCE</scope>
    <source>
        <strain evidence="2">HI-2016</strain>
    </source>
</reference>
<keyword evidence="1" id="KW-1133">Transmembrane helix</keyword>
<dbReference type="EMBL" id="JAFBMS010000004">
    <property type="protein sequence ID" value="KAG9353188.1"/>
    <property type="molecule type" value="Genomic_DNA"/>
</dbReference>
<gene>
    <name evidence="2" type="ORF">JZ751_017764</name>
</gene>
<feature type="non-terminal residue" evidence="2">
    <location>
        <position position="1"/>
    </location>
</feature>
<evidence type="ECO:0000313" key="3">
    <source>
        <dbReference type="Proteomes" id="UP000824540"/>
    </source>
</evidence>
<evidence type="ECO:0000313" key="2">
    <source>
        <dbReference type="EMBL" id="KAG9353188.1"/>
    </source>
</evidence>
<keyword evidence="1" id="KW-0812">Transmembrane</keyword>
<proteinExistence type="predicted"/>
<evidence type="ECO:0000256" key="1">
    <source>
        <dbReference type="SAM" id="Phobius"/>
    </source>
</evidence>
<comment type="caution">
    <text evidence="2">The sequence shown here is derived from an EMBL/GenBank/DDBJ whole genome shotgun (WGS) entry which is preliminary data.</text>
</comment>
<feature type="transmembrane region" description="Helical" evidence="1">
    <location>
        <begin position="314"/>
        <end position="335"/>
    </location>
</feature>
<keyword evidence="3" id="KW-1185">Reference proteome</keyword>
<name>A0A8T2PPB9_9TELE</name>
<keyword evidence="1" id="KW-0472">Membrane</keyword>
<protein>
    <submittedName>
        <fullName evidence="2">Uncharacterized protein</fullName>
    </submittedName>
</protein>
<organism evidence="2 3">
    <name type="scientific">Albula glossodonta</name>
    <name type="common">roundjaw bonefish</name>
    <dbReference type="NCBI Taxonomy" id="121402"/>
    <lineage>
        <taxon>Eukaryota</taxon>
        <taxon>Metazoa</taxon>
        <taxon>Chordata</taxon>
        <taxon>Craniata</taxon>
        <taxon>Vertebrata</taxon>
        <taxon>Euteleostomi</taxon>
        <taxon>Actinopterygii</taxon>
        <taxon>Neopterygii</taxon>
        <taxon>Teleostei</taxon>
        <taxon>Albuliformes</taxon>
        <taxon>Albulidae</taxon>
        <taxon>Albula</taxon>
    </lineage>
</organism>
<accession>A0A8T2PPB9</accession>
<dbReference type="Proteomes" id="UP000824540">
    <property type="component" value="Unassembled WGS sequence"/>
</dbReference>
<sequence length="337" mass="36944">MKFSFSMEKFCSKHWMCCALTFTWRETMTQVDGKDADVCFNLAEHYFALLKPAAAASRQEKHCTASGTSVSDIAECHLDLRRNEATGQQNGMVLAHSLNRQRHAVQETQVVSCAVKSLVQVCSSCLSALNMPRPNHTDICLQKLTFGMIPCYFYSKHLRFAVTEFICVSYGLVFFMDSPPELPKGRTRVASLSTPSPSGSSLVSIFSTAVSRPRLSDDHFLDMHHVRRPGRAGTDVSSSVISSISPYPIHGVASSPACEGESLMCCWEVLWSPGRREGRGQEAHCSICVMPWVGFVNDPVDAAHPMLWPSITTVLGHCICLCLCSAAVVAVAACLKI</sequence>
<dbReference type="AlphaFoldDB" id="A0A8T2PPB9"/>